<dbReference type="SUPFAM" id="SSF56219">
    <property type="entry name" value="DNase I-like"/>
    <property type="match status" value="1"/>
</dbReference>
<reference evidence="2" key="2">
    <citation type="submission" date="2017-10" db="EMBL/GenBank/DDBJ databases">
        <title>Ladona fulva Genome sequencing and assembly.</title>
        <authorList>
            <person name="Murali S."/>
            <person name="Richards S."/>
            <person name="Bandaranaike D."/>
            <person name="Bellair M."/>
            <person name="Blankenburg K."/>
            <person name="Chao H."/>
            <person name="Dinh H."/>
            <person name="Doddapaneni H."/>
            <person name="Dugan-Rocha S."/>
            <person name="Elkadiri S."/>
            <person name="Gnanaolivu R."/>
            <person name="Hernandez B."/>
            <person name="Skinner E."/>
            <person name="Javaid M."/>
            <person name="Lee S."/>
            <person name="Li M."/>
            <person name="Ming W."/>
            <person name="Munidasa M."/>
            <person name="Muniz J."/>
            <person name="Nguyen L."/>
            <person name="Hughes D."/>
            <person name="Osuji N."/>
            <person name="Pu L.-L."/>
            <person name="Puazo M."/>
            <person name="Qu C."/>
            <person name="Quiroz J."/>
            <person name="Raj R."/>
            <person name="Weissenberger G."/>
            <person name="Xin Y."/>
            <person name="Zou X."/>
            <person name="Han Y."/>
            <person name="Worley K."/>
            <person name="Muzny D."/>
            <person name="Gibbs R."/>
        </authorList>
    </citation>
    <scope>NUCLEOTIDE SEQUENCE</scope>
    <source>
        <strain evidence="2">Sampled in the wild</strain>
    </source>
</reference>
<evidence type="ECO:0000259" key="1">
    <source>
        <dbReference type="Pfam" id="PF00078"/>
    </source>
</evidence>
<dbReference type="InterPro" id="IPR000477">
    <property type="entry name" value="RT_dom"/>
</dbReference>
<name>A0A8K0KUS9_LADFU</name>
<comment type="caution">
    <text evidence="2">The sequence shown here is derived from an EMBL/GenBank/DDBJ whole genome shotgun (WGS) entry which is preliminary data.</text>
</comment>
<sequence length="448" mass="51172">METLNALDRFNLTVINRDKDVTTYVGHAGHNANIDITACSSIQLDSVRDWDIISGATTSDHNMLMSVFALDRVDSKYQGIRKRVCIKNANWPKLTKAMSETETILSMQLCQDAVRNTDAIYRTCAKQMPVQRKRTLHPAGWWNSVLERQKEKVMKARRSSRIRLNPVDSTCSGLHRLIRRSKEQTWMKFVEKEILQDPWSIAYKIVAGKVKSDPLVTGRTLYTLMKEDVSVTKNWKETHEQLLGTFFLEPTRNLASTWRRAIVRDPVPPDTVTELETATESFKNNKAPMSDCLNAEILKAVLPPLKRYCTHLPSKHHGKLFDRIIHRRLDAHFGGLGLPHNSQYCFRPGWSTQMVINGVCQKVTESQQKYVMGLLIDFSNAFNSMEWGILSKRLEVIGAPAYLRNLLKSYSESRRVVVTTPENRIIKNTIRGCPSGLSFGSIIMEDLY</sequence>
<feature type="domain" description="Reverse transcriptase" evidence="1">
    <location>
        <begin position="317"/>
        <end position="444"/>
    </location>
</feature>
<dbReference type="Gene3D" id="3.60.10.10">
    <property type="entry name" value="Endonuclease/exonuclease/phosphatase"/>
    <property type="match status" value="1"/>
</dbReference>
<dbReference type="Proteomes" id="UP000792457">
    <property type="component" value="Unassembled WGS sequence"/>
</dbReference>
<accession>A0A8K0KUS9</accession>
<dbReference type="OrthoDB" id="411871at2759"/>
<dbReference type="Pfam" id="PF00078">
    <property type="entry name" value="RVT_1"/>
    <property type="match status" value="1"/>
</dbReference>
<proteinExistence type="predicted"/>
<organism evidence="2 3">
    <name type="scientific">Ladona fulva</name>
    <name type="common">Scarce chaser dragonfly</name>
    <name type="synonym">Libellula fulva</name>
    <dbReference type="NCBI Taxonomy" id="123851"/>
    <lineage>
        <taxon>Eukaryota</taxon>
        <taxon>Metazoa</taxon>
        <taxon>Ecdysozoa</taxon>
        <taxon>Arthropoda</taxon>
        <taxon>Hexapoda</taxon>
        <taxon>Insecta</taxon>
        <taxon>Pterygota</taxon>
        <taxon>Palaeoptera</taxon>
        <taxon>Odonata</taxon>
        <taxon>Epiprocta</taxon>
        <taxon>Anisoptera</taxon>
        <taxon>Libelluloidea</taxon>
        <taxon>Libellulidae</taxon>
        <taxon>Ladona</taxon>
    </lineage>
</organism>
<reference evidence="2" key="1">
    <citation type="submission" date="2013-04" db="EMBL/GenBank/DDBJ databases">
        <authorList>
            <person name="Qu J."/>
            <person name="Murali S.C."/>
            <person name="Bandaranaike D."/>
            <person name="Bellair M."/>
            <person name="Blankenburg K."/>
            <person name="Chao H."/>
            <person name="Dinh H."/>
            <person name="Doddapaneni H."/>
            <person name="Downs B."/>
            <person name="Dugan-Rocha S."/>
            <person name="Elkadiri S."/>
            <person name="Gnanaolivu R.D."/>
            <person name="Hernandez B."/>
            <person name="Javaid M."/>
            <person name="Jayaseelan J.C."/>
            <person name="Lee S."/>
            <person name="Li M."/>
            <person name="Ming W."/>
            <person name="Munidasa M."/>
            <person name="Muniz J."/>
            <person name="Nguyen L."/>
            <person name="Ongeri F."/>
            <person name="Osuji N."/>
            <person name="Pu L.-L."/>
            <person name="Puazo M."/>
            <person name="Qu C."/>
            <person name="Quiroz J."/>
            <person name="Raj R."/>
            <person name="Weissenberger G."/>
            <person name="Xin Y."/>
            <person name="Zou X."/>
            <person name="Han Y."/>
            <person name="Richards S."/>
            <person name="Worley K."/>
            <person name="Muzny D."/>
            <person name="Gibbs R."/>
        </authorList>
    </citation>
    <scope>NUCLEOTIDE SEQUENCE</scope>
    <source>
        <strain evidence="2">Sampled in the wild</strain>
    </source>
</reference>
<evidence type="ECO:0000313" key="3">
    <source>
        <dbReference type="Proteomes" id="UP000792457"/>
    </source>
</evidence>
<protein>
    <recommendedName>
        <fullName evidence="1">Reverse transcriptase domain-containing protein</fullName>
    </recommendedName>
</protein>
<dbReference type="InterPro" id="IPR036691">
    <property type="entry name" value="Endo/exonu/phosph_ase_sf"/>
</dbReference>
<evidence type="ECO:0000313" key="2">
    <source>
        <dbReference type="EMBL" id="KAG8240131.1"/>
    </source>
</evidence>
<dbReference type="AlphaFoldDB" id="A0A8K0KUS9"/>
<dbReference type="EMBL" id="KZ311704">
    <property type="protein sequence ID" value="KAG8240131.1"/>
    <property type="molecule type" value="Genomic_DNA"/>
</dbReference>
<keyword evidence="3" id="KW-1185">Reference proteome</keyword>
<gene>
    <name evidence="2" type="ORF">J437_LFUL007310</name>
</gene>
<dbReference type="PANTHER" id="PTHR19446">
    <property type="entry name" value="REVERSE TRANSCRIPTASES"/>
    <property type="match status" value="1"/>
</dbReference>